<feature type="domain" description="GH16" evidence="4">
    <location>
        <begin position="222"/>
        <end position="479"/>
    </location>
</feature>
<keyword evidence="3" id="KW-0732">Signal</keyword>
<dbReference type="GO" id="GO:0004553">
    <property type="term" value="F:hydrolase activity, hydrolyzing O-glycosyl compounds"/>
    <property type="evidence" value="ECO:0007669"/>
    <property type="project" value="InterPro"/>
</dbReference>
<proteinExistence type="inferred from homology"/>
<sequence length="480" mass="50058">MRLTPRRGTRRTVTIVALAAATLALPAAVIAASQPAPTPYNARAITMTSAAPASASAEGVLDGSGATTSPGWTAGSSAGPVTVRRITGVSGPFTAKTAMELTRTATGSGTGGGWALALAPLRSPQTFFVPGKVYRMEAWVRDTRASGSSIGMLLANGNYGSRPADAAVYGKYSDTAWHLITRTFVATAAGKADTSVYLALPASGAFAFQVTGVSVKEYAAALPARTDTMPEKLVSFAGKAGTAPNAAHWNYETGGNGWGNEEVQTYTRSLDNASLNGAGKLQITARQQRVKGTDGITRDYTSARLTTEGKVTVEAGSYVEAEIVAPVGAGVWPAFWMVGTATRTQGWPAAGEIDILEGWGATPTIAHSALHMAKAGAPKTDMPYGWGEAGGSTDLRESLDARPHKYGVYFDRNVVRFYIDRKPTMTVWAADAISSGRTWPFGGDQFLVLNVAVASGTPTTPMPRTMTVGDIAVYEGGTPF</sequence>
<dbReference type="Pfam" id="PF26113">
    <property type="entry name" value="GH16_XgeA"/>
    <property type="match status" value="1"/>
</dbReference>
<gene>
    <name evidence="5" type="ORF">J2S42_003291</name>
</gene>
<feature type="compositionally biased region" description="Polar residues" evidence="2">
    <location>
        <begin position="65"/>
        <end position="76"/>
    </location>
</feature>
<name>A0AAE3W0D0_9ACTN</name>
<dbReference type="SUPFAM" id="SSF49899">
    <property type="entry name" value="Concanavalin A-like lectins/glucanases"/>
    <property type="match status" value="1"/>
</dbReference>
<evidence type="ECO:0000256" key="1">
    <source>
        <dbReference type="ARBA" id="ARBA00006865"/>
    </source>
</evidence>
<evidence type="ECO:0000313" key="6">
    <source>
        <dbReference type="Proteomes" id="UP001240236"/>
    </source>
</evidence>
<dbReference type="PANTHER" id="PTHR10963">
    <property type="entry name" value="GLYCOSYL HYDROLASE-RELATED"/>
    <property type="match status" value="1"/>
</dbReference>
<dbReference type="InterPro" id="IPR000757">
    <property type="entry name" value="Beta-glucanase-like"/>
</dbReference>
<evidence type="ECO:0000313" key="5">
    <source>
        <dbReference type="EMBL" id="MDQ0366622.1"/>
    </source>
</evidence>
<feature type="chain" id="PRO_5041933468" evidence="3">
    <location>
        <begin position="32"/>
        <end position="480"/>
    </location>
</feature>
<dbReference type="GO" id="GO:0005975">
    <property type="term" value="P:carbohydrate metabolic process"/>
    <property type="evidence" value="ECO:0007669"/>
    <property type="project" value="InterPro"/>
</dbReference>
<dbReference type="InterPro" id="IPR050546">
    <property type="entry name" value="Glycosyl_Hydrlase_16"/>
</dbReference>
<dbReference type="CDD" id="cd08023">
    <property type="entry name" value="GH16_laminarinase_like"/>
    <property type="match status" value="1"/>
</dbReference>
<comment type="similarity">
    <text evidence="1">Belongs to the glycosyl hydrolase 16 family.</text>
</comment>
<accession>A0AAE3W0D0</accession>
<evidence type="ECO:0000259" key="4">
    <source>
        <dbReference type="PROSITE" id="PS51762"/>
    </source>
</evidence>
<evidence type="ECO:0000256" key="3">
    <source>
        <dbReference type="SAM" id="SignalP"/>
    </source>
</evidence>
<dbReference type="EMBL" id="JAUSUZ010000001">
    <property type="protein sequence ID" value="MDQ0366622.1"/>
    <property type="molecule type" value="Genomic_DNA"/>
</dbReference>
<feature type="region of interest" description="Disordered" evidence="2">
    <location>
        <begin position="58"/>
        <end position="78"/>
    </location>
</feature>
<reference evidence="5 6" key="1">
    <citation type="submission" date="2023-07" db="EMBL/GenBank/DDBJ databases">
        <title>Sequencing the genomes of 1000 actinobacteria strains.</title>
        <authorList>
            <person name="Klenk H.-P."/>
        </authorList>
    </citation>
    <scope>NUCLEOTIDE SEQUENCE [LARGE SCALE GENOMIC DNA]</scope>
    <source>
        <strain evidence="5 6">DSM 44709</strain>
    </source>
</reference>
<evidence type="ECO:0000256" key="2">
    <source>
        <dbReference type="SAM" id="MobiDB-lite"/>
    </source>
</evidence>
<dbReference type="PROSITE" id="PS51762">
    <property type="entry name" value="GH16_2"/>
    <property type="match status" value="1"/>
</dbReference>
<dbReference type="RefSeq" id="WP_307240100.1">
    <property type="nucleotide sequence ID" value="NZ_JAUSUZ010000001.1"/>
</dbReference>
<dbReference type="Gene3D" id="2.60.120.200">
    <property type="match status" value="1"/>
</dbReference>
<dbReference type="InterPro" id="IPR013320">
    <property type="entry name" value="ConA-like_dom_sf"/>
</dbReference>
<dbReference type="Proteomes" id="UP001240236">
    <property type="component" value="Unassembled WGS sequence"/>
</dbReference>
<organism evidence="5 6">
    <name type="scientific">Catenuloplanes indicus</name>
    <dbReference type="NCBI Taxonomy" id="137267"/>
    <lineage>
        <taxon>Bacteria</taxon>
        <taxon>Bacillati</taxon>
        <taxon>Actinomycetota</taxon>
        <taxon>Actinomycetes</taxon>
        <taxon>Micromonosporales</taxon>
        <taxon>Micromonosporaceae</taxon>
        <taxon>Catenuloplanes</taxon>
    </lineage>
</organism>
<dbReference type="PANTHER" id="PTHR10963:SF55">
    <property type="entry name" value="GLYCOSIDE HYDROLASE FAMILY 16 PROTEIN"/>
    <property type="match status" value="1"/>
</dbReference>
<dbReference type="AlphaFoldDB" id="A0AAE3W0D0"/>
<feature type="signal peptide" evidence="3">
    <location>
        <begin position="1"/>
        <end position="31"/>
    </location>
</feature>
<keyword evidence="6" id="KW-1185">Reference proteome</keyword>
<protein>
    <submittedName>
        <fullName evidence="5">Beta-glucanase (GH16 family)</fullName>
    </submittedName>
</protein>
<dbReference type="Gene3D" id="2.60.120.260">
    <property type="entry name" value="Galactose-binding domain-like"/>
    <property type="match status" value="1"/>
</dbReference>
<comment type="caution">
    <text evidence="5">The sequence shown here is derived from an EMBL/GenBank/DDBJ whole genome shotgun (WGS) entry which is preliminary data.</text>
</comment>